<keyword evidence="2" id="KW-1185">Reference proteome</keyword>
<evidence type="ECO:0000313" key="2">
    <source>
        <dbReference type="Proteomes" id="UP000189545"/>
    </source>
</evidence>
<gene>
    <name evidence="1" type="ORF">Sps_04768</name>
</gene>
<protein>
    <submittedName>
        <fullName evidence="1">Uncharacterized protein</fullName>
    </submittedName>
</protein>
<dbReference type="EMBL" id="CP014782">
    <property type="protein sequence ID" value="AQS39851.1"/>
    <property type="molecule type" value="Genomic_DNA"/>
</dbReference>
<organism evidence="1 2">
    <name type="scientific">Shewanella psychrophila</name>
    <dbReference type="NCBI Taxonomy" id="225848"/>
    <lineage>
        <taxon>Bacteria</taxon>
        <taxon>Pseudomonadati</taxon>
        <taxon>Pseudomonadota</taxon>
        <taxon>Gammaproteobacteria</taxon>
        <taxon>Alteromonadales</taxon>
        <taxon>Shewanellaceae</taxon>
        <taxon>Shewanella</taxon>
    </lineage>
</organism>
<dbReference type="KEGG" id="spsw:Sps_04768"/>
<dbReference type="AlphaFoldDB" id="A0A1S6HWH3"/>
<sequence>MTIITTEPLCSTFNKKAKSKREAQLKINQAKSNIEERMQLMQELGLTENNIVAFNGVNTSIITHIIEDI</sequence>
<reference evidence="1 2" key="1">
    <citation type="submission" date="2016-03" db="EMBL/GenBank/DDBJ databases">
        <title>Complete genome sequence of Shewanella psychrophila WP2, a deep sea bacterium isolated from west Pacific sediment.</title>
        <authorList>
            <person name="Xu G."/>
            <person name="Jian H."/>
        </authorList>
    </citation>
    <scope>NUCLEOTIDE SEQUENCE [LARGE SCALE GENOMIC DNA]</scope>
    <source>
        <strain evidence="1 2">WP2</strain>
    </source>
</reference>
<dbReference type="RefSeq" id="WP_077754715.1">
    <property type="nucleotide sequence ID" value="NZ_CP014782.1"/>
</dbReference>
<proteinExistence type="predicted"/>
<evidence type="ECO:0000313" key="1">
    <source>
        <dbReference type="EMBL" id="AQS39851.1"/>
    </source>
</evidence>
<dbReference type="Proteomes" id="UP000189545">
    <property type="component" value="Chromosome"/>
</dbReference>
<accession>A0A1S6HWH3</accession>
<name>A0A1S6HWH3_9GAMM</name>